<protein>
    <recommendedName>
        <fullName evidence="3">AbiEi antitoxin C-terminal domain-containing protein</fullName>
    </recommendedName>
</protein>
<proteinExistence type="predicted"/>
<gene>
    <name evidence="1" type="ORF">QQS39_04105</name>
</gene>
<name>A0ABY8Y9V1_9GAMM</name>
<organism evidence="1 2">
    <name type="scientific">Proteus appendicitidis</name>
    <dbReference type="NCBI Taxonomy" id="3034648"/>
    <lineage>
        <taxon>Bacteria</taxon>
        <taxon>Pseudomonadati</taxon>
        <taxon>Pseudomonadota</taxon>
        <taxon>Gammaproteobacteria</taxon>
        <taxon>Enterobacterales</taxon>
        <taxon>Morganellaceae</taxon>
        <taxon>Proteus</taxon>
    </lineage>
</organism>
<evidence type="ECO:0008006" key="3">
    <source>
        <dbReference type="Google" id="ProtNLM"/>
    </source>
</evidence>
<dbReference type="Proteomes" id="UP001226651">
    <property type="component" value="Chromosome"/>
</dbReference>
<keyword evidence="2" id="KW-1185">Reference proteome</keyword>
<evidence type="ECO:0000313" key="1">
    <source>
        <dbReference type="EMBL" id="WIV89207.1"/>
    </source>
</evidence>
<dbReference type="RefSeq" id="WP_285805433.1">
    <property type="nucleotide sequence ID" value="NZ_CP127389.1"/>
</dbReference>
<sequence length="255" mass="29848">MSIAKKVRIKISRMTPGTVFLVNEFYFYKKAKNATLKAIANYIKNDELKRQFGYLYRLAKGLYYKEEKGILGKLPPSYHAVLSALLISKKQQVGFIAGHALFNQKGLSTQIPTVTTIITSKKTPSFINLRGIKIEVIKQKEIKKENIKINEFAYILNNIEKIQDIESEIIIHSIKEYIHLISSDYKKFVLLYKKLNYKKTKALLGALMEEYLKTYDVDIENLIWKVKNDLNQKSKYHFNNISNYITYRKNWNIVF</sequence>
<evidence type="ECO:0000313" key="2">
    <source>
        <dbReference type="Proteomes" id="UP001226651"/>
    </source>
</evidence>
<accession>A0ABY8Y9V1</accession>
<dbReference type="EMBL" id="CP127389">
    <property type="protein sequence ID" value="WIV89207.1"/>
    <property type="molecule type" value="Genomic_DNA"/>
</dbReference>
<reference evidence="1 2" key="1">
    <citation type="submission" date="2023-06" db="EMBL/GenBank/DDBJ databases">
        <title>Proteus appendicitidis sp. nov., isolated from the appendiceal pus of an appendicitis patient in Yongzhou, China.</title>
        <authorList>
            <person name="Cai X."/>
        </authorList>
    </citation>
    <scope>NUCLEOTIDE SEQUENCE [LARGE SCALE GENOMIC DNA]</scope>
    <source>
        <strain evidence="1 2">HZ0627</strain>
    </source>
</reference>